<dbReference type="PRINTS" id="PR00862">
    <property type="entry name" value="PROLIGOPTASE"/>
</dbReference>
<keyword evidence="9" id="KW-0812">Transmembrane</keyword>
<feature type="domain" description="Peptidase S9 prolyl oligopeptidase catalytic" evidence="10">
    <location>
        <begin position="1121"/>
        <end position="1321"/>
    </location>
</feature>
<keyword evidence="4" id="KW-0378">Hydrolase</keyword>
<feature type="transmembrane region" description="Helical" evidence="9">
    <location>
        <begin position="511"/>
        <end position="528"/>
    </location>
</feature>
<dbReference type="GO" id="GO:0006508">
    <property type="term" value="P:proteolysis"/>
    <property type="evidence" value="ECO:0007669"/>
    <property type="project" value="UniProtKB-KW"/>
</dbReference>
<dbReference type="GO" id="GO:0016020">
    <property type="term" value="C:membrane"/>
    <property type="evidence" value="ECO:0007669"/>
    <property type="project" value="InterPro"/>
</dbReference>
<proteinExistence type="inferred from homology"/>
<dbReference type="InterPro" id="IPR029058">
    <property type="entry name" value="AB_hydrolase_fold"/>
</dbReference>
<keyword evidence="9" id="KW-0472">Membrane</keyword>
<dbReference type="SUPFAM" id="SSF53474">
    <property type="entry name" value="alpha/beta-Hydrolases"/>
    <property type="match status" value="1"/>
</dbReference>
<dbReference type="GO" id="GO:0004252">
    <property type="term" value="F:serine-type endopeptidase activity"/>
    <property type="evidence" value="ECO:0007669"/>
    <property type="project" value="InterPro"/>
</dbReference>
<feature type="transmembrane region" description="Helical" evidence="9">
    <location>
        <begin position="468"/>
        <end position="490"/>
    </location>
</feature>
<dbReference type="GO" id="GO:0015297">
    <property type="term" value="F:antiporter activity"/>
    <property type="evidence" value="ECO:0007669"/>
    <property type="project" value="InterPro"/>
</dbReference>
<gene>
    <name evidence="12" type="ORF">HK099_001871</name>
</gene>
<evidence type="ECO:0000256" key="1">
    <source>
        <dbReference type="ARBA" id="ARBA00005228"/>
    </source>
</evidence>
<keyword evidence="3" id="KW-0645">Protease</keyword>
<feature type="transmembrane region" description="Helical" evidence="9">
    <location>
        <begin position="411"/>
        <end position="432"/>
    </location>
</feature>
<comment type="caution">
    <text evidence="12">The sequence shown here is derived from an EMBL/GenBank/DDBJ whole genome shotgun (WGS) entry which is preliminary data.</text>
</comment>
<dbReference type="PANTHER" id="PTHR11757:SF19">
    <property type="entry name" value="PROLYL ENDOPEPTIDASE-LIKE"/>
    <property type="match status" value="1"/>
</dbReference>
<dbReference type="InterPro" id="IPR001375">
    <property type="entry name" value="Peptidase_S9_cat"/>
</dbReference>
<evidence type="ECO:0000313" key="12">
    <source>
        <dbReference type="EMBL" id="KAJ3222803.1"/>
    </source>
</evidence>
<evidence type="ECO:0000313" key="13">
    <source>
        <dbReference type="Proteomes" id="UP001211065"/>
    </source>
</evidence>
<comment type="similarity">
    <text evidence="2">Belongs to the multi antimicrobial extrusion (MATE) (TC 2.A.66.1) family.</text>
</comment>
<feature type="transmembrane region" description="Helical" evidence="9">
    <location>
        <begin position="444"/>
        <end position="462"/>
    </location>
</feature>
<feature type="transmembrane region" description="Helical" evidence="9">
    <location>
        <begin position="157"/>
        <end position="176"/>
    </location>
</feature>
<feature type="domain" description="Peptidase S9A N-terminal" evidence="11">
    <location>
        <begin position="566"/>
        <end position="989"/>
    </location>
</feature>
<accession>A0AAD5U345</accession>
<keyword evidence="13" id="KW-1185">Reference proteome</keyword>
<dbReference type="InterPro" id="IPR023302">
    <property type="entry name" value="Pept_S9A_N"/>
</dbReference>
<dbReference type="SUPFAM" id="SSF50993">
    <property type="entry name" value="Peptidase/esterase 'gauge' domain"/>
    <property type="match status" value="1"/>
</dbReference>
<evidence type="ECO:0000256" key="9">
    <source>
        <dbReference type="SAM" id="Phobius"/>
    </source>
</evidence>
<dbReference type="InterPro" id="IPR051543">
    <property type="entry name" value="Serine_Peptidase_S9A"/>
</dbReference>
<dbReference type="Gene3D" id="2.130.10.120">
    <property type="entry name" value="Prolyl oligopeptidase, N-terminal domain"/>
    <property type="match status" value="1"/>
</dbReference>
<reference evidence="12" key="1">
    <citation type="submission" date="2020-05" db="EMBL/GenBank/DDBJ databases">
        <title>Phylogenomic resolution of chytrid fungi.</title>
        <authorList>
            <person name="Stajich J.E."/>
            <person name="Amses K."/>
            <person name="Simmons R."/>
            <person name="Seto K."/>
            <person name="Myers J."/>
            <person name="Bonds A."/>
            <person name="Quandt C.A."/>
            <person name="Barry K."/>
            <person name="Liu P."/>
            <person name="Grigoriev I."/>
            <person name="Longcore J.E."/>
            <person name="James T.Y."/>
        </authorList>
    </citation>
    <scope>NUCLEOTIDE SEQUENCE</scope>
    <source>
        <strain evidence="12">JEL0476</strain>
    </source>
</reference>
<evidence type="ECO:0000256" key="5">
    <source>
        <dbReference type="ARBA" id="ARBA00022825"/>
    </source>
</evidence>
<name>A0AAD5U345_9FUNG</name>
<evidence type="ECO:0000256" key="4">
    <source>
        <dbReference type="ARBA" id="ARBA00022801"/>
    </source>
</evidence>
<dbReference type="GO" id="GO:0042910">
    <property type="term" value="F:xenobiotic transmembrane transporter activity"/>
    <property type="evidence" value="ECO:0007669"/>
    <property type="project" value="InterPro"/>
</dbReference>
<evidence type="ECO:0000259" key="11">
    <source>
        <dbReference type="Pfam" id="PF02897"/>
    </source>
</evidence>
<dbReference type="Pfam" id="PF00326">
    <property type="entry name" value="Peptidase_S9"/>
    <property type="match status" value="1"/>
</dbReference>
<dbReference type="Proteomes" id="UP001211065">
    <property type="component" value="Unassembled WGS sequence"/>
</dbReference>
<evidence type="ECO:0000259" key="10">
    <source>
        <dbReference type="Pfam" id="PF00326"/>
    </source>
</evidence>
<evidence type="ECO:0000256" key="8">
    <source>
        <dbReference type="ARBA" id="ARBA00045448"/>
    </source>
</evidence>
<feature type="transmembrane region" description="Helical" evidence="9">
    <location>
        <begin position="117"/>
        <end position="137"/>
    </location>
</feature>
<comment type="function">
    <text evidence="8">Serine peptidase whose precise substrate specificity remains unclear. Does not cleave peptides after a arginine or lysine residue. Regulates trans-Golgi network morphology and sorting by regulating the membrane binding of the AP-1 complex. May play a role in the regulation of synaptic vesicle exocytosis.</text>
</comment>
<protein>
    <recommendedName>
        <fullName evidence="6">Prolyl endopeptidase-like</fullName>
    </recommendedName>
    <alternativeName>
        <fullName evidence="7">Prolylendopeptidase-like</fullName>
    </alternativeName>
</protein>
<evidence type="ECO:0000256" key="3">
    <source>
        <dbReference type="ARBA" id="ARBA00022670"/>
    </source>
</evidence>
<evidence type="ECO:0000256" key="7">
    <source>
        <dbReference type="ARBA" id="ARBA00042165"/>
    </source>
</evidence>
<keyword evidence="5" id="KW-0720">Serine protease</keyword>
<dbReference type="InterPro" id="IPR002470">
    <property type="entry name" value="Peptidase_S9A"/>
</dbReference>
<evidence type="ECO:0000256" key="6">
    <source>
        <dbReference type="ARBA" id="ARBA00039290"/>
    </source>
</evidence>
<feature type="transmembrane region" description="Helical" evidence="9">
    <location>
        <begin position="188"/>
        <end position="208"/>
    </location>
</feature>
<keyword evidence="9" id="KW-1133">Transmembrane helix</keyword>
<sequence>MKNLLLDGKHLLISSVPVMAGFMLETLFEVSTTAMVATIGEDELTQVGLAFMFCNLTGYSVGLGLNTAMDTLASQAFTRYEMTSNYLNSSKPTAHQIVKGEDGKLEIESKNTELYTILQRSILISITSTIPMAFFWFNSRYLLQFSGQNEKNIAKTVTFIRFMIPSLPGFLIFDSLKKFSEAQGKLSVAPLTLLISIMIHMVLTWYLINIVGVLGAAISISLSYTLLPLIFVLTQFQSISTITVSTIKIDLKSFNSKKRGNLAKHLLDSVAFKIVVLKHLMSLNLRRFFEWWSKDSFLDWGPYLELGIPGAIIMASEWGSFEVCRWVSGLSSQNALNLFTKLHMFAHICYIAPYSFGVVTTNHVGNLLGKGNVMECKNFAQNSIFITSVVGAFISILILVGAVWLEISFTLALLIASFQLLDGIQNVAGSILRASGYHKVVAKSYILSYYVCGLPLGIFLTFEKGISIWAGLVGAVFLLALLQCNVIFSTDWKDVLKMNVEMNATLTKKKILVLSLIPLLICGYHYSYNNSLIYNIFCTTTSSHKSLTKQVHDKFEAPMATEIPYTTQIFEKVLTDNFQWMKDADREDSSFLNYIKQENDYTENMMAGTRALREKLESELNFAPANVNKLLYKKFCGNLELEKFDLYWEEGPYFYWRVYENNNKYPSYFRRKLAVDKYINTCDCLVKNFLGEPELLLDFNRAFNSIEISYFAIGVFKTNPIDMNLLAFNVDFNGSENHFLFILNLNTSDIFFTGEFNSYYSLQWGIDHSTGSPQHWLFYTVVDRESGTPRIVKKICIRECDVTLHLFPLAEFIEKKKKKEKLKLHNYADIVYFEKDLSLTVELDRTANGIYILLKIVGQITSEVMILESTNCKSHDFEIIFQRQIGIFYEIEHHEKNLFFARINNNFKNFKIIQFEVLKKAASEKILNVVPVFQNLQYFVEKFVMFKNYLVLFIWENGLQKIVILNLTKIYSENSHTHNSMSFSKYKFDVLKFHEKDNSQTEVYSIFNGFQTDLDTKPLTNFNSKCLVFSNSSYIQRISYFSYDMQFKKMYSHSQQSMDFSNLYKQERILVNFLENSTDKDRGDIPLTFVYKKKENELEIKPKKLLLYVYGAYGGFKPPIFDSSIFPLLDRGMTYAVCHPRGDADLGYKWYEGGKLENKINSILDTGACLKGLIERGYTKKGWIALHARSAGGLIAGGMINWFSFTGDVLYNFVKVVFTQVPFVDVINDMIDPKVSWTPFEYYEWGNPLNNSILFNKILNYSPYQNIEKDFLGNEVKSKKFPSILVFGGLHDPRVQVWEPVKYVAKLRKFKLNNPDAIVGKNSIGSPLLLKISEKGHFAGGNEENAFWYSFVLIELGIYD</sequence>
<dbReference type="EMBL" id="JADGJW010000158">
    <property type="protein sequence ID" value="KAJ3222803.1"/>
    <property type="molecule type" value="Genomic_DNA"/>
</dbReference>
<organism evidence="12 13">
    <name type="scientific">Clydaea vesicula</name>
    <dbReference type="NCBI Taxonomy" id="447962"/>
    <lineage>
        <taxon>Eukaryota</taxon>
        <taxon>Fungi</taxon>
        <taxon>Fungi incertae sedis</taxon>
        <taxon>Chytridiomycota</taxon>
        <taxon>Chytridiomycota incertae sedis</taxon>
        <taxon>Chytridiomycetes</taxon>
        <taxon>Lobulomycetales</taxon>
        <taxon>Lobulomycetaceae</taxon>
        <taxon>Clydaea</taxon>
    </lineage>
</organism>
<feature type="transmembrane region" description="Helical" evidence="9">
    <location>
        <begin position="384"/>
        <end position="405"/>
    </location>
</feature>
<comment type="similarity">
    <text evidence="1">Belongs to the peptidase S9A family.</text>
</comment>
<dbReference type="Pfam" id="PF01554">
    <property type="entry name" value="MatE"/>
    <property type="match status" value="3"/>
</dbReference>
<dbReference type="PANTHER" id="PTHR11757">
    <property type="entry name" value="PROTEASE FAMILY S9A OLIGOPEPTIDASE"/>
    <property type="match status" value="1"/>
</dbReference>
<dbReference type="Pfam" id="PF02897">
    <property type="entry name" value="Peptidase_S9_N"/>
    <property type="match status" value="1"/>
</dbReference>
<dbReference type="Gene3D" id="3.40.50.1820">
    <property type="entry name" value="alpha/beta hydrolase"/>
    <property type="match status" value="1"/>
</dbReference>
<feature type="transmembrane region" description="Helical" evidence="9">
    <location>
        <begin position="214"/>
        <end position="233"/>
    </location>
</feature>
<evidence type="ECO:0000256" key="2">
    <source>
        <dbReference type="ARBA" id="ARBA00010199"/>
    </source>
</evidence>
<dbReference type="InterPro" id="IPR002528">
    <property type="entry name" value="MATE_fam"/>
</dbReference>